<feature type="region of interest" description="Disordered" evidence="3">
    <location>
        <begin position="1"/>
        <end position="22"/>
    </location>
</feature>
<dbReference type="Gene3D" id="3.40.1280.10">
    <property type="match status" value="1"/>
</dbReference>
<dbReference type="PANTHER" id="PTHR43191">
    <property type="entry name" value="RRNA METHYLTRANSFERASE 3"/>
    <property type="match status" value="1"/>
</dbReference>
<accession>A0ABD3M484</accession>
<dbReference type="SUPFAM" id="SSF75217">
    <property type="entry name" value="alpha/beta knot"/>
    <property type="match status" value="1"/>
</dbReference>
<dbReference type="EMBL" id="JALLBG020000229">
    <property type="protein sequence ID" value="KAL3758472.1"/>
    <property type="molecule type" value="Genomic_DNA"/>
</dbReference>
<keyword evidence="2" id="KW-0808">Transferase</keyword>
<keyword evidence="1" id="KW-0489">Methyltransferase</keyword>
<evidence type="ECO:0000256" key="3">
    <source>
        <dbReference type="SAM" id="MobiDB-lite"/>
    </source>
</evidence>
<dbReference type="GO" id="GO:0032259">
    <property type="term" value="P:methylation"/>
    <property type="evidence" value="ECO:0007669"/>
    <property type="project" value="UniProtKB-KW"/>
</dbReference>
<dbReference type="InterPro" id="IPR051259">
    <property type="entry name" value="rRNA_Methyltransferase"/>
</dbReference>
<evidence type="ECO:0000256" key="2">
    <source>
        <dbReference type="ARBA" id="ARBA00022679"/>
    </source>
</evidence>
<evidence type="ECO:0000313" key="5">
    <source>
        <dbReference type="EMBL" id="KAL3758472.1"/>
    </source>
</evidence>
<keyword evidence="6" id="KW-1185">Reference proteome</keyword>
<evidence type="ECO:0000313" key="6">
    <source>
        <dbReference type="Proteomes" id="UP001530293"/>
    </source>
</evidence>
<dbReference type="GO" id="GO:0008168">
    <property type="term" value="F:methyltransferase activity"/>
    <property type="evidence" value="ECO:0007669"/>
    <property type="project" value="UniProtKB-KW"/>
</dbReference>
<dbReference type="InterPro" id="IPR001537">
    <property type="entry name" value="SpoU_MeTrfase"/>
</dbReference>
<dbReference type="Pfam" id="PF00588">
    <property type="entry name" value="SpoU_methylase"/>
    <property type="match status" value="1"/>
</dbReference>
<sequence length="436" mass="48068">MSASSSSENHKSKAPAHGPTVHAIKRAKYEAKQEHRRQSLLQQSTAQPPWSSWFIGREDYAAYITLDDVRAIRLLRRGYDGLDADNEKTLRLRRVAEWIAPFFDLKEKPNARKEDEQIFISEGTEAVRMMIQRCEMINDNAATSSLHDELSPPPLRLLSILSKPASFFDHPTKLIDALDKRMGASSASKPSFKIVIADEEALSEIAGFSIARGAMACAVIPNYMQKHAYAWLTNLLFNTDQHKPIRRLIALDAVSNATNMGSIIRTAAAFSIDAIILSDDSCDAWYRQSVRTSMGHVISVPIIRVADWEKDFSKVAARDDNVKRNGLASCLRWLRECMNVECFAAVLDDDGDNSDGKAGNGTCLPPLVSLESALDCGCRSWCCVLGNEGHGIRDIVIQKCDKRLKIGMASGVDSLSLPIAAGILMFGLSNPTVGKN</sequence>
<proteinExistence type="predicted"/>
<dbReference type="CDD" id="cd18095">
    <property type="entry name" value="SpoU-like_rRNA-MTase"/>
    <property type="match status" value="1"/>
</dbReference>
<comment type="caution">
    <text evidence="5">The sequence shown here is derived from an EMBL/GenBank/DDBJ whole genome shotgun (WGS) entry which is preliminary data.</text>
</comment>
<dbReference type="AlphaFoldDB" id="A0ABD3M484"/>
<evidence type="ECO:0000256" key="1">
    <source>
        <dbReference type="ARBA" id="ARBA00022603"/>
    </source>
</evidence>
<name>A0ABD3M484_9STRA</name>
<dbReference type="InterPro" id="IPR029026">
    <property type="entry name" value="tRNA_m1G_MTases_N"/>
</dbReference>
<dbReference type="PANTHER" id="PTHR43191:SF2">
    <property type="entry name" value="RRNA METHYLTRANSFERASE 3, MITOCHONDRIAL"/>
    <property type="match status" value="1"/>
</dbReference>
<dbReference type="Proteomes" id="UP001530293">
    <property type="component" value="Unassembled WGS sequence"/>
</dbReference>
<protein>
    <recommendedName>
        <fullName evidence="4">tRNA/rRNA methyltransferase SpoU type domain-containing protein</fullName>
    </recommendedName>
</protein>
<feature type="domain" description="tRNA/rRNA methyltransferase SpoU type" evidence="4">
    <location>
        <begin position="248"/>
        <end position="426"/>
    </location>
</feature>
<evidence type="ECO:0000259" key="4">
    <source>
        <dbReference type="Pfam" id="PF00588"/>
    </source>
</evidence>
<dbReference type="InterPro" id="IPR029028">
    <property type="entry name" value="Alpha/beta_knot_MTases"/>
</dbReference>
<organism evidence="5 6">
    <name type="scientific">Discostella pseudostelligera</name>
    <dbReference type="NCBI Taxonomy" id="259834"/>
    <lineage>
        <taxon>Eukaryota</taxon>
        <taxon>Sar</taxon>
        <taxon>Stramenopiles</taxon>
        <taxon>Ochrophyta</taxon>
        <taxon>Bacillariophyta</taxon>
        <taxon>Coscinodiscophyceae</taxon>
        <taxon>Thalassiosirophycidae</taxon>
        <taxon>Stephanodiscales</taxon>
        <taxon>Stephanodiscaceae</taxon>
        <taxon>Discostella</taxon>
    </lineage>
</organism>
<gene>
    <name evidence="5" type="ORF">ACHAWU_004315</name>
</gene>
<reference evidence="5 6" key="1">
    <citation type="submission" date="2024-10" db="EMBL/GenBank/DDBJ databases">
        <title>Updated reference genomes for cyclostephanoid diatoms.</title>
        <authorList>
            <person name="Roberts W.R."/>
            <person name="Alverson A.J."/>
        </authorList>
    </citation>
    <scope>NUCLEOTIDE SEQUENCE [LARGE SCALE GENOMIC DNA]</scope>
    <source>
        <strain evidence="5 6">AJA232-27</strain>
    </source>
</reference>